<dbReference type="GO" id="GO:0051205">
    <property type="term" value="P:protein insertion into membrane"/>
    <property type="evidence" value="ECO:0007669"/>
    <property type="project" value="UniProtKB-UniRule"/>
</dbReference>
<dbReference type="AlphaFoldDB" id="A0AAP6JCQ3"/>
<comment type="caution">
    <text evidence="11">The sequence shown here is derived from an EMBL/GenBank/DDBJ whole genome shotgun (WGS) entry which is preliminary data.</text>
</comment>
<keyword evidence="2 8" id="KW-1134">Transmembrane beta strand</keyword>
<dbReference type="PANTHER" id="PTHR12815:SF23">
    <property type="entry name" value="OUTER MEMBRANE PROTEIN ASSEMBLY FACTOR BAMA"/>
    <property type="match status" value="1"/>
</dbReference>
<gene>
    <name evidence="8 11" type="primary">bamA</name>
    <name evidence="11" type="ORF">VCB98_01000</name>
</gene>
<dbReference type="InterPro" id="IPR000184">
    <property type="entry name" value="Bac_surfAg_D15"/>
</dbReference>
<evidence type="ECO:0000256" key="2">
    <source>
        <dbReference type="ARBA" id="ARBA00022452"/>
    </source>
</evidence>
<accession>A0AAP6JCQ3</accession>
<keyword evidence="5 8" id="KW-0677">Repeat</keyword>
<dbReference type="RefSeq" id="WP_346049530.1">
    <property type="nucleotide sequence ID" value="NZ_JAYGII010000001.1"/>
</dbReference>
<name>A0AAP6JCQ3_9GAMM</name>
<dbReference type="Gene3D" id="3.10.20.310">
    <property type="entry name" value="membrane protein fhac"/>
    <property type="match status" value="5"/>
</dbReference>
<dbReference type="NCBIfam" id="TIGR03303">
    <property type="entry name" value="OM_YaeT"/>
    <property type="match status" value="1"/>
</dbReference>
<protein>
    <recommendedName>
        <fullName evidence="8 9">Outer membrane protein assembly factor BamA</fullName>
    </recommendedName>
</protein>
<feature type="domain" description="POTRA" evidence="10">
    <location>
        <begin position="29"/>
        <end position="96"/>
    </location>
</feature>
<evidence type="ECO:0000256" key="4">
    <source>
        <dbReference type="ARBA" id="ARBA00022729"/>
    </source>
</evidence>
<evidence type="ECO:0000256" key="3">
    <source>
        <dbReference type="ARBA" id="ARBA00022692"/>
    </source>
</evidence>
<comment type="subunit">
    <text evidence="8">Part of the Bam complex.</text>
</comment>
<dbReference type="InterPro" id="IPR039910">
    <property type="entry name" value="D15-like"/>
</dbReference>
<dbReference type="HAMAP" id="MF_01430">
    <property type="entry name" value="OM_assembly_BamA"/>
    <property type="match status" value="1"/>
</dbReference>
<feature type="domain" description="POTRA" evidence="10">
    <location>
        <begin position="352"/>
        <end position="426"/>
    </location>
</feature>
<feature type="chain" id="PRO_5042652864" description="Outer membrane protein assembly factor BamA" evidence="8">
    <location>
        <begin position="23"/>
        <end position="784"/>
    </location>
</feature>
<evidence type="ECO:0000313" key="11">
    <source>
        <dbReference type="EMBL" id="MEA5444395.1"/>
    </source>
</evidence>
<evidence type="ECO:0000313" key="12">
    <source>
        <dbReference type="Proteomes" id="UP001302316"/>
    </source>
</evidence>
<dbReference type="PROSITE" id="PS51779">
    <property type="entry name" value="POTRA"/>
    <property type="match status" value="4"/>
</dbReference>
<comment type="function">
    <text evidence="8">Part of the outer membrane protein assembly complex, which is involved in assembly and insertion of beta-barrel proteins into the outer membrane.</text>
</comment>
<evidence type="ECO:0000256" key="9">
    <source>
        <dbReference type="NCBIfam" id="TIGR03303"/>
    </source>
</evidence>
<evidence type="ECO:0000256" key="8">
    <source>
        <dbReference type="HAMAP-Rule" id="MF_01430"/>
    </source>
</evidence>
<dbReference type="Proteomes" id="UP001302316">
    <property type="component" value="Unassembled WGS sequence"/>
</dbReference>
<dbReference type="Gene3D" id="2.40.160.50">
    <property type="entry name" value="membrane protein fhac: a member of the omp85/tpsb transporter family"/>
    <property type="match status" value="1"/>
</dbReference>
<dbReference type="InterPro" id="IPR010827">
    <property type="entry name" value="BamA/TamA_POTRA"/>
</dbReference>
<keyword evidence="6 8" id="KW-0472">Membrane</keyword>
<dbReference type="PIRSF" id="PIRSF006076">
    <property type="entry name" value="OM_assembly_OMP85"/>
    <property type="match status" value="1"/>
</dbReference>
<evidence type="ECO:0000256" key="6">
    <source>
        <dbReference type="ARBA" id="ARBA00023136"/>
    </source>
</evidence>
<comment type="subcellular location">
    <subcellularLocation>
        <location evidence="8">Cell outer membrane</location>
    </subcellularLocation>
    <subcellularLocation>
        <location evidence="1">Membrane</location>
    </subcellularLocation>
</comment>
<keyword evidence="12" id="KW-1185">Reference proteome</keyword>
<feature type="domain" description="POTRA" evidence="10">
    <location>
        <begin position="97"/>
        <end position="177"/>
    </location>
</feature>
<evidence type="ECO:0000259" key="10">
    <source>
        <dbReference type="PROSITE" id="PS51779"/>
    </source>
</evidence>
<feature type="domain" description="POTRA" evidence="10">
    <location>
        <begin position="180"/>
        <end position="268"/>
    </location>
</feature>
<dbReference type="Pfam" id="PF07244">
    <property type="entry name" value="POTRA"/>
    <property type="match status" value="5"/>
</dbReference>
<feature type="signal peptide" evidence="8">
    <location>
        <begin position="1"/>
        <end position="22"/>
    </location>
</feature>
<dbReference type="EMBL" id="JAYGII010000001">
    <property type="protein sequence ID" value="MEA5444395.1"/>
    <property type="molecule type" value="Genomic_DNA"/>
</dbReference>
<dbReference type="GO" id="GO:0043165">
    <property type="term" value="P:Gram-negative-bacterium-type cell outer membrane assembly"/>
    <property type="evidence" value="ECO:0007669"/>
    <property type="project" value="UniProtKB-UniRule"/>
</dbReference>
<proteinExistence type="inferred from homology"/>
<dbReference type="InterPro" id="IPR034746">
    <property type="entry name" value="POTRA"/>
</dbReference>
<dbReference type="GO" id="GO:0009279">
    <property type="term" value="C:cell outer membrane"/>
    <property type="evidence" value="ECO:0007669"/>
    <property type="project" value="UniProtKB-SubCell"/>
</dbReference>
<keyword evidence="7 8" id="KW-0998">Cell outer membrane</keyword>
<sequence length="784" mass="88646" precursor="true">MKAGQKLLFGWILALLMLPAVAHSQAEPFVVEDIRLEGLQRISEGTVLTYLPIEVGDRVDRMAVRGAIQELYDTGFFDNVILERDDNTLVVRVEERPTIARLEISGNRQIETEMLRRAMREEGIDEGRVLNELLVDQLEQELYRTYYAQGRYGVSITPVVRDLGSNQVELRIEIKEGRVANIRQINIVGNEAFEDDRLLRQLELRPSGWRTIFSSRDQYSREKVGGDLETLRSFYMDRGYADFAVESVQVSIGPDREDVFLTINVHEGDVYTIRDIEMLGEFPVPEEQLRPFIQVNAGDTFNLARAERSAEFIEQRLGAAGYAHAEVTPVPELHDDAREVSMLFFVEPGERIYVREIRVTGSESTDDQVYRRELRQFERAPLSNVDVNRSRVRLQRLPFVERVDIEEVPSPDASDEVDLEINVQERNFGQFQVGVGYGGFAGLSANVAVQNNNLFGLGHQGTLDLQSNQLGEFLNLSHTDPYASQDGVSRTIGGFYSSQSLFAQGQSPVSTTSTGMNLRYGLPISEFDSIRYGFSVRRSEFVESSGTSDEFREFIQTHGQQFERGGFSGSRMDSAELNLGWVRDTRNRALFADRGIRRVLSLDVAVPGLDLEYWMLRLRQDSFLRLADDWTLRVNAEVAYGEPYGDDTFQLPPFKQVFAGGPTSVRGYRPARLGPVDSRGRPYGGTVLANVQNELILPNFFADEDSPGQQAQYRFFLFYDAGYVWDDIDAVDASDLRLSAGIGATWLTPMGLMRFSLARPINVRDEDDARNIVDRFQIDLGGGF</sequence>
<organism evidence="11 12">
    <name type="scientific">Natronospira elongata</name>
    <dbReference type="NCBI Taxonomy" id="3110268"/>
    <lineage>
        <taxon>Bacteria</taxon>
        <taxon>Pseudomonadati</taxon>
        <taxon>Pseudomonadota</taxon>
        <taxon>Gammaproteobacteria</taxon>
        <taxon>Natronospirales</taxon>
        <taxon>Natronospiraceae</taxon>
        <taxon>Natronospira</taxon>
    </lineage>
</organism>
<evidence type="ECO:0000256" key="7">
    <source>
        <dbReference type="ARBA" id="ARBA00023237"/>
    </source>
</evidence>
<dbReference type="InterPro" id="IPR023707">
    <property type="entry name" value="OM_assembly_BamA"/>
</dbReference>
<dbReference type="PANTHER" id="PTHR12815">
    <property type="entry name" value="SORTING AND ASSEMBLY MACHINERY SAMM50 PROTEIN FAMILY MEMBER"/>
    <property type="match status" value="1"/>
</dbReference>
<evidence type="ECO:0000256" key="1">
    <source>
        <dbReference type="ARBA" id="ARBA00004370"/>
    </source>
</evidence>
<dbReference type="Pfam" id="PF01103">
    <property type="entry name" value="Omp85"/>
    <property type="match status" value="1"/>
</dbReference>
<keyword evidence="3 8" id="KW-0812">Transmembrane</keyword>
<evidence type="ECO:0000256" key="5">
    <source>
        <dbReference type="ARBA" id="ARBA00022737"/>
    </source>
</evidence>
<reference evidence="11 12" key="1">
    <citation type="submission" date="2023-12" db="EMBL/GenBank/DDBJ databases">
        <title>Whole-genome sequencing of halo(alkali)philic microorganisms from hypersaline lakes.</title>
        <authorList>
            <person name="Sorokin D.Y."/>
            <person name="Merkel A.Y."/>
            <person name="Messina E."/>
            <person name="Yakimov M."/>
        </authorList>
    </citation>
    <scope>NUCLEOTIDE SEQUENCE [LARGE SCALE GENOMIC DNA]</scope>
    <source>
        <strain evidence="11 12">AB-CW1</strain>
    </source>
</reference>
<comment type="similarity">
    <text evidence="8">Belongs to the BamA family.</text>
</comment>
<keyword evidence="4 8" id="KW-0732">Signal</keyword>